<comment type="caution">
    <text evidence="1">The sequence shown here is derived from an EMBL/GenBank/DDBJ whole genome shotgun (WGS) entry which is preliminary data.</text>
</comment>
<dbReference type="Proteomes" id="UP001157502">
    <property type="component" value="Chromosome 6"/>
</dbReference>
<evidence type="ECO:0000313" key="2">
    <source>
        <dbReference type="Proteomes" id="UP001157502"/>
    </source>
</evidence>
<name>A0ACC2H1N7_DALPE</name>
<proteinExistence type="predicted"/>
<keyword evidence="2" id="KW-1185">Reference proteome</keyword>
<sequence>MAEVAPAPAAAAPAKAPEKKAAKAQESGTQRCELTVEGCVSLQGEERRVPGCAQEVRWAGGYDVEKNNSRGLLSAARDTPALPGSDTALTMSSPTLGPAFLGLAAAFFWAPWAGAAAAC</sequence>
<protein>
    <submittedName>
        <fullName evidence="1">Uncharacterized protein</fullName>
    </submittedName>
</protein>
<accession>A0ACC2H1N7</accession>
<dbReference type="EMBL" id="CM055733">
    <property type="protein sequence ID" value="KAJ8009943.1"/>
    <property type="molecule type" value="Genomic_DNA"/>
</dbReference>
<organism evidence="1 2">
    <name type="scientific">Dallia pectoralis</name>
    <name type="common">Alaska blackfish</name>
    <dbReference type="NCBI Taxonomy" id="75939"/>
    <lineage>
        <taxon>Eukaryota</taxon>
        <taxon>Metazoa</taxon>
        <taxon>Chordata</taxon>
        <taxon>Craniata</taxon>
        <taxon>Vertebrata</taxon>
        <taxon>Euteleostomi</taxon>
        <taxon>Actinopterygii</taxon>
        <taxon>Neopterygii</taxon>
        <taxon>Teleostei</taxon>
        <taxon>Protacanthopterygii</taxon>
        <taxon>Esociformes</taxon>
        <taxon>Umbridae</taxon>
        <taxon>Dallia</taxon>
    </lineage>
</organism>
<evidence type="ECO:0000313" key="1">
    <source>
        <dbReference type="EMBL" id="KAJ8009943.1"/>
    </source>
</evidence>
<reference evidence="1" key="1">
    <citation type="submission" date="2021-05" db="EMBL/GenBank/DDBJ databases">
        <authorList>
            <person name="Pan Q."/>
            <person name="Jouanno E."/>
            <person name="Zahm M."/>
            <person name="Klopp C."/>
            <person name="Cabau C."/>
            <person name="Louis A."/>
            <person name="Berthelot C."/>
            <person name="Parey E."/>
            <person name="Roest Crollius H."/>
            <person name="Montfort J."/>
            <person name="Robinson-Rechavi M."/>
            <person name="Bouchez O."/>
            <person name="Lampietro C."/>
            <person name="Lopez Roques C."/>
            <person name="Donnadieu C."/>
            <person name="Postlethwait J."/>
            <person name="Bobe J."/>
            <person name="Dillon D."/>
            <person name="Chandos A."/>
            <person name="von Hippel F."/>
            <person name="Guiguen Y."/>
        </authorList>
    </citation>
    <scope>NUCLEOTIDE SEQUENCE</scope>
    <source>
        <strain evidence="1">YG-Jan2019</strain>
    </source>
</reference>
<gene>
    <name evidence="1" type="ORF">DPEC_G00069430</name>
</gene>